<accession>A2SNC1</accession>
<feature type="domain" description="DUF4326" evidence="2">
    <location>
        <begin position="12"/>
        <end position="104"/>
    </location>
</feature>
<dbReference type="AlphaFoldDB" id="A2SNC1"/>
<evidence type="ECO:0000313" key="3">
    <source>
        <dbReference type="EMBL" id="ABM97060.1"/>
    </source>
</evidence>
<reference evidence="3 4" key="1">
    <citation type="journal article" date="2007" name="J. Bacteriol.">
        <title>Whole-genome analysis of the methyl tert-butyl ether-degrading beta-proteobacterium Methylibium petroleiphilum PM1.</title>
        <authorList>
            <person name="Kane S.R."/>
            <person name="Chakicherla A.Y."/>
            <person name="Chain P.S.G."/>
            <person name="Schmidt R."/>
            <person name="Shin M.W."/>
            <person name="Legler T.C."/>
            <person name="Scow K.M."/>
            <person name="Larimer F.W."/>
            <person name="Lucas S.M."/>
            <person name="Richardson P.M."/>
            <person name="Hristova K.R."/>
        </authorList>
    </citation>
    <scope>NUCLEOTIDE SEQUENCE [LARGE SCALE GENOMIC DNA]</scope>
    <source>
        <strain evidence="4">ATCC BAA-1232 / LMG 22953 / PM1</strain>
        <plasmid evidence="3 4">RPME01</plasmid>
    </source>
</reference>
<evidence type="ECO:0000259" key="2">
    <source>
        <dbReference type="Pfam" id="PF14216"/>
    </source>
</evidence>
<feature type="region of interest" description="Disordered" evidence="1">
    <location>
        <begin position="1"/>
        <end position="20"/>
    </location>
</feature>
<proteinExistence type="predicted"/>
<dbReference type="Proteomes" id="UP000000366">
    <property type="component" value="Plasmid RPME01"/>
</dbReference>
<name>A2SNC1_METPP</name>
<keyword evidence="3" id="KW-0614">Plasmid</keyword>
<keyword evidence="4" id="KW-1185">Reference proteome</keyword>
<dbReference type="RefSeq" id="WP_011831648.1">
    <property type="nucleotide sequence ID" value="NC_008826.1"/>
</dbReference>
<dbReference type="EMBL" id="CP000556">
    <property type="protein sequence ID" value="ABM97060.1"/>
    <property type="molecule type" value="Genomic_DNA"/>
</dbReference>
<evidence type="ECO:0000256" key="1">
    <source>
        <dbReference type="SAM" id="MobiDB-lite"/>
    </source>
</evidence>
<dbReference type="KEGG" id="mpt:Mpe_B0285"/>
<geneLocation type="plasmid" evidence="3 4">
    <name>RPME01</name>
</geneLocation>
<evidence type="ECO:0000313" key="4">
    <source>
        <dbReference type="Proteomes" id="UP000000366"/>
    </source>
</evidence>
<dbReference type="InterPro" id="IPR025475">
    <property type="entry name" value="DUF4326"/>
</dbReference>
<protein>
    <recommendedName>
        <fullName evidence="2">DUF4326 domain-containing protein</fullName>
    </recommendedName>
</protein>
<sequence>MIQPGDVRVVSKRKGGTAPEPGEVVIDIDRTNPVLGNRHVLRDHRDAAGRQAVIEAFERDLEADLAAGGPMHAEIVRLATRVLAGERLALRCWCAPDRCHGDPIRDAIRSEAGLAPACDLSPARQAALF</sequence>
<gene>
    <name evidence="3" type="ordered locus">Mpe_B0285</name>
</gene>
<dbReference type="Pfam" id="PF14216">
    <property type="entry name" value="DUF4326"/>
    <property type="match status" value="1"/>
</dbReference>
<dbReference type="eggNOG" id="ENOG5033GQ6">
    <property type="taxonomic scope" value="Bacteria"/>
</dbReference>
<organism evidence="3 4">
    <name type="scientific">Methylibium petroleiphilum (strain ATCC BAA-1232 / LMG 22953 / PM1)</name>
    <dbReference type="NCBI Taxonomy" id="420662"/>
    <lineage>
        <taxon>Bacteria</taxon>
        <taxon>Pseudomonadati</taxon>
        <taxon>Pseudomonadota</taxon>
        <taxon>Betaproteobacteria</taxon>
        <taxon>Burkholderiales</taxon>
        <taxon>Sphaerotilaceae</taxon>
        <taxon>Methylibium</taxon>
    </lineage>
</organism>
<dbReference type="HOGENOM" id="CLU_1946320_0_0_4"/>